<proteinExistence type="inferred from homology"/>
<dbReference type="SUPFAM" id="SSF52425">
    <property type="entry name" value="Cryptochrome/photolyase, N-terminal domain"/>
    <property type="match status" value="1"/>
</dbReference>
<dbReference type="InterPro" id="IPR018394">
    <property type="entry name" value="DNA_photolyase_1_CS_C"/>
</dbReference>
<dbReference type="InterPro" id="IPR002081">
    <property type="entry name" value="Cryptochrome/DNA_photolyase_1"/>
</dbReference>
<gene>
    <name evidence="7" type="ORF">ACFSHS_09445</name>
</gene>
<dbReference type="PROSITE" id="PS00691">
    <property type="entry name" value="DNA_PHOTOLYASES_1_2"/>
    <property type="match status" value="1"/>
</dbReference>
<comment type="similarity">
    <text evidence="5">Belongs to the DNA photolyase family.</text>
</comment>
<dbReference type="Pfam" id="PF00875">
    <property type="entry name" value="DNA_photolyase"/>
    <property type="match status" value="1"/>
</dbReference>
<keyword evidence="2 5" id="KW-0285">Flavoprotein</keyword>
<accession>A0ABW4XB63</accession>
<dbReference type="EMBL" id="JBHUHP010000009">
    <property type="protein sequence ID" value="MFD2091795.1"/>
    <property type="molecule type" value="Genomic_DNA"/>
</dbReference>
<dbReference type="InterPro" id="IPR006050">
    <property type="entry name" value="DNA_photolyase_N"/>
</dbReference>
<evidence type="ECO:0000313" key="8">
    <source>
        <dbReference type="Proteomes" id="UP001597402"/>
    </source>
</evidence>
<dbReference type="Gene3D" id="1.10.579.10">
    <property type="entry name" value="DNA Cyclobutane Dipyrimidine Photolyase, subunit A, domain 3"/>
    <property type="match status" value="1"/>
</dbReference>
<evidence type="ECO:0000256" key="1">
    <source>
        <dbReference type="ARBA" id="ARBA00001974"/>
    </source>
</evidence>
<comment type="cofactor">
    <cofactor evidence="1">
        <name>FAD</name>
        <dbReference type="ChEBI" id="CHEBI:57692"/>
    </cofactor>
</comment>
<comment type="caution">
    <text evidence="7">The sequence shown here is derived from an EMBL/GenBank/DDBJ whole genome shotgun (WGS) entry which is preliminary data.</text>
</comment>
<dbReference type="Pfam" id="PF03441">
    <property type="entry name" value="FAD_binding_7"/>
    <property type="match status" value="1"/>
</dbReference>
<sequence>MPTSLLWFRRDLRLGDHPALLAALEAAGPQGAVLPLFVVDPALWRPSGAPRRQFLRDCLAVLREDLGGALVIRGGDPAGVVPALAREIGATTVHVSADTGPYGRRRDAAVERALGATPLVRTGSPYAVTPGRITKSDGSPFRVFSPFARAWRAHGRRAPAPRPAVVPWLTGTASDDLPPAQDLGGVRLPAAGEDAALAAWGRFREERLPDYPGTRNRPDTDGTSRLSAYLKYGCVHPRTLLADLDRTDGEEPEPVRRFTDELAWREFYADVVWHRPESVREPLDPRTGAIPYDSGPAADELFAAWAQGRTGYPIVDAGMRQLLGEAYVHNRVRMIVASFLVKDLHLDWRRGARYFLQHLVDGDLASNNHGWQWVAGTGTDASPYYRVFDPTRQGRQFDPEGDYVRRWVPELRDLPAAHVHEPWLAPGGVPAGYPEPVVEHAAEREVALARYQRVRSA</sequence>
<dbReference type="RefSeq" id="WP_376874417.1">
    <property type="nucleotide sequence ID" value="NZ_JBHUHP010000009.1"/>
</dbReference>
<protein>
    <submittedName>
        <fullName evidence="7">Cryptochrome/photolyase family protein</fullName>
        <ecNumber evidence="7">4.1.99.3</ecNumber>
    </submittedName>
</protein>
<dbReference type="EC" id="4.1.99.3" evidence="7"/>
<dbReference type="InterPro" id="IPR036134">
    <property type="entry name" value="Crypto/Photolyase_FAD-like_sf"/>
</dbReference>
<dbReference type="GO" id="GO:0003904">
    <property type="term" value="F:deoxyribodipyrimidine photo-lyase activity"/>
    <property type="evidence" value="ECO:0007669"/>
    <property type="project" value="UniProtKB-EC"/>
</dbReference>
<evidence type="ECO:0000256" key="2">
    <source>
        <dbReference type="ARBA" id="ARBA00022630"/>
    </source>
</evidence>
<dbReference type="SUPFAM" id="SSF48173">
    <property type="entry name" value="Cryptochrome/photolyase FAD-binding domain"/>
    <property type="match status" value="1"/>
</dbReference>
<name>A0ABW4XB63_9ACTN</name>
<dbReference type="Gene3D" id="1.25.40.80">
    <property type="match status" value="1"/>
</dbReference>
<dbReference type="Proteomes" id="UP001597402">
    <property type="component" value="Unassembled WGS sequence"/>
</dbReference>
<evidence type="ECO:0000256" key="4">
    <source>
        <dbReference type="ARBA" id="ARBA00022991"/>
    </source>
</evidence>
<dbReference type="InterPro" id="IPR036155">
    <property type="entry name" value="Crypto/Photolyase_N_sf"/>
</dbReference>
<dbReference type="PROSITE" id="PS51645">
    <property type="entry name" value="PHR_CRY_ALPHA_BETA"/>
    <property type="match status" value="1"/>
</dbReference>
<evidence type="ECO:0000256" key="3">
    <source>
        <dbReference type="ARBA" id="ARBA00022827"/>
    </source>
</evidence>
<reference evidence="8" key="1">
    <citation type="journal article" date="2019" name="Int. J. Syst. Evol. Microbiol.">
        <title>The Global Catalogue of Microorganisms (GCM) 10K type strain sequencing project: providing services to taxonomists for standard genome sequencing and annotation.</title>
        <authorList>
            <consortium name="The Broad Institute Genomics Platform"/>
            <consortium name="The Broad Institute Genome Sequencing Center for Infectious Disease"/>
            <person name="Wu L."/>
            <person name="Ma J."/>
        </authorList>
    </citation>
    <scope>NUCLEOTIDE SEQUENCE [LARGE SCALE GENOMIC DNA]</scope>
    <source>
        <strain evidence="8">JCM 3338</strain>
    </source>
</reference>
<dbReference type="PANTHER" id="PTHR11455:SF9">
    <property type="entry name" value="CRYPTOCHROME CIRCADIAN CLOCK 5 ISOFORM X1"/>
    <property type="match status" value="1"/>
</dbReference>
<evidence type="ECO:0000256" key="5">
    <source>
        <dbReference type="RuleBase" id="RU004182"/>
    </source>
</evidence>
<dbReference type="InterPro" id="IPR014729">
    <property type="entry name" value="Rossmann-like_a/b/a_fold"/>
</dbReference>
<dbReference type="Gene3D" id="3.40.50.620">
    <property type="entry name" value="HUPs"/>
    <property type="match status" value="1"/>
</dbReference>
<keyword evidence="3 5" id="KW-0274">FAD</keyword>
<keyword evidence="7" id="KW-0456">Lyase</keyword>
<organism evidence="7 8">
    <name type="scientific">Blastococcus deserti</name>
    <dbReference type="NCBI Taxonomy" id="2259033"/>
    <lineage>
        <taxon>Bacteria</taxon>
        <taxon>Bacillati</taxon>
        <taxon>Actinomycetota</taxon>
        <taxon>Actinomycetes</taxon>
        <taxon>Geodermatophilales</taxon>
        <taxon>Geodermatophilaceae</taxon>
        <taxon>Blastococcus</taxon>
    </lineage>
</organism>
<keyword evidence="4 5" id="KW-0157">Chromophore</keyword>
<keyword evidence="8" id="KW-1185">Reference proteome</keyword>
<dbReference type="PRINTS" id="PR00147">
    <property type="entry name" value="DNAPHOTLYASE"/>
</dbReference>
<dbReference type="PROSITE" id="PS00394">
    <property type="entry name" value="DNA_PHOTOLYASES_1_1"/>
    <property type="match status" value="1"/>
</dbReference>
<evidence type="ECO:0000259" key="6">
    <source>
        <dbReference type="PROSITE" id="PS51645"/>
    </source>
</evidence>
<evidence type="ECO:0000313" key="7">
    <source>
        <dbReference type="EMBL" id="MFD2091795.1"/>
    </source>
</evidence>
<feature type="domain" description="Photolyase/cryptochrome alpha/beta" evidence="6">
    <location>
        <begin position="2"/>
        <end position="130"/>
    </location>
</feature>
<dbReference type="InterPro" id="IPR005101">
    <property type="entry name" value="Cryptochr/Photolyase_FAD-bd"/>
</dbReference>
<dbReference type="PANTHER" id="PTHR11455">
    <property type="entry name" value="CRYPTOCHROME"/>
    <property type="match status" value="1"/>
</dbReference>